<accession>A0A2Z4Y498</accession>
<organism evidence="2 3">
    <name type="scientific">Sumerlaea chitinivorans</name>
    <dbReference type="NCBI Taxonomy" id="2250252"/>
    <lineage>
        <taxon>Bacteria</taxon>
        <taxon>Candidatus Sumerlaeota</taxon>
        <taxon>Candidatus Sumerlaeia</taxon>
        <taxon>Candidatus Sumerlaeales</taxon>
        <taxon>Candidatus Sumerlaeaceae</taxon>
        <taxon>Candidatus Sumerlaea</taxon>
    </lineage>
</organism>
<evidence type="ECO:0000313" key="3">
    <source>
        <dbReference type="Proteomes" id="UP000262583"/>
    </source>
</evidence>
<gene>
    <name evidence="2" type="ORF">BRCON_1042</name>
</gene>
<evidence type="ECO:0000256" key="1">
    <source>
        <dbReference type="PROSITE-ProRule" id="PRU00339"/>
    </source>
</evidence>
<dbReference type="Proteomes" id="UP000262583">
    <property type="component" value="Chromosome"/>
</dbReference>
<name>A0A2Z4Y498_SUMC1</name>
<proteinExistence type="predicted"/>
<dbReference type="KEGG" id="schv:BRCON_1042"/>
<reference evidence="2 3" key="1">
    <citation type="submission" date="2018-05" db="EMBL/GenBank/DDBJ databases">
        <title>A metagenomic window into the 2 km-deep terrestrial subsurface aquifer revealed taxonomically and functionally diverse microbial community comprising novel uncultured bacterial lineages.</title>
        <authorList>
            <person name="Kadnikov V.V."/>
            <person name="Mardanov A.V."/>
            <person name="Beletsky A.V."/>
            <person name="Banks D."/>
            <person name="Pimenov N.V."/>
            <person name="Frank Y.A."/>
            <person name="Karnachuk O.V."/>
            <person name="Ravin N.V."/>
        </authorList>
    </citation>
    <scope>NUCLEOTIDE SEQUENCE [LARGE SCALE GENOMIC DNA]</scope>
    <source>
        <strain evidence="2">BY</strain>
    </source>
</reference>
<dbReference type="PANTHER" id="PTHR12558">
    <property type="entry name" value="CELL DIVISION CYCLE 16,23,27"/>
    <property type="match status" value="1"/>
</dbReference>
<dbReference type="PROSITE" id="PS50005">
    <property type="entry name" value="TPR"/>
    <property type="match status" value="1"/>
</dbReference>
<dbReference type="PANTHER" id="PTHR12558:SF13">
    <property type="entry name" value="CELL DIVISION CYCLE PROTEIN 27 HOMOLOG"/>
    <property type="match status" value="1"/>
</dbReference>
<dbReference type="Pfam" id="PF14559">
    <property type="entry name" value="TPR_19"/>
    <property type="match status" value="1"/>
</dbReference>
<dbReference type="AlphaFoldDB" id="A0A2Z4Y498"/>
<dbReference type="Gene3D" id="1.25.40.10">
    <property type="entry name" value="Tetratricopeptide repeat domain"/>
    <property type="match status" value="2"/>
</dbReference>
<protein>
    <recommendedName>
        <fullName evidence="4">Tetratricopeptide repeat protein</fullName>
    </recommendedName>
</protein>
<dbReference type="InterPro" id="IPR019734">
    <property type="entry name" value="TPR_rpt"/>
</dbReference>
<keyword evidence="1" id="KW-0802">TPR repeat</keyword>
<feature type="repeat" description="TPR" evidence="1">
    <location>
        <begin position="247"/>
        <end position="280"/>
    </location>
</feature>
<dbReference type="EMBL" id="CP030759">
    <property type="protein sequence ID" value="AXA35819.1"/>
    <property type="molecule type" value="Genomic_DNA"/>
</dbReference>
<evidence type="ECO:0008006" key="4">
    <source>
        <dbReference type="Google" id="ProtNLM"/>
    </source>
</evidence>
<dbReference type="Pfam" id="PF13432">
    <property type="entry name" value="TPR_16"/>
    <property type="match status" value="1"/>
</dbReference>
<dbReference type="SUPFAM" id="SSF48452">
    <property type="entry name" value="TPR-like"/>
    <property type="match status" value="1"/>
</dbReference>
<sequence>MLFAMLDALGKASWLEQKGKSDEALQLLEREAQRHPNDLRYVLQQSQVLARLGRYEEANARLTECLKRDPGFAPAHLFAGVLALDSGDPTSAETHFSEVANLQPSNSLAHAYLGLARLMNGKESEGRTLLKLHGQSDNVGFLIRLTEWAESQWLEAGRFFAPRRVELQPPVSVHGMKKLMLAQKAERLFYQRRYREFLELAEVILARRPNDESFLFAAGVAAEMLCDYEHALGYWSAIEADESDGYDPLRAAQGRVWVRLGEYDRALDAFSHVTILGPEDYGVNYFLGVLCLAHSDRPLARRFFQRAFTQYLVDTLEYQYAHTLREILGEH</sequence>
<dbReference type="SMART" id="SM00028">
    <property type="entry name" value="TPR"/>
    <property type="match status" value="3"/>
</dbReference>
<dbReference type="InterPro" id="IPR011990">
    <property type="entry name" value="TPR-like_helical_dom_sf"/>
</dbReference>
<evidence type="ECO:0000313" key="2">
    <source>
        <dbReference type="EMBL" id="AXA35819.1"/>
    </source>
</evidence>